<dbReference type="EMBL" id="CADEAL010004000">
    <property type="protein sequence ID" value="CAB1449062.1"/>
    <property type="molecule type" value="Genomic_DNA"/>
</dbReference>
<name>A0A9N7VAM2_PLEPL</name>
<dbReference type="AlphaFoldDB" id="A0A9N7VAM2"/>
<evidence type="ECO:0000313" key="2">
    <source>
        <dbReference type="EMBL" id="CAB1449062.1"/>
    </source>
</evidence>
<reference evidence="2" key="1">
    <citation type="submission" date="2020-03" db="EMBL/GenBank/DDBJ databases">
        <authorList>
            <person name="Weist P."/>
        </authorList>
    </citation>
    <scope>NUCLEOTIDE SEQUENCE</scope>
</reference>
<sequence length="191" mass="21455">MMKRRNHHGRTSPCMSCLVDRQQKMDKPVKADQPGQCAGQQTAEEGSSDGRSDTKRQQHQEHEKQEQEQEKMWKVKAAVVPVGILALRAVEEDSAVKKLQKSTDLGTAKILPSSSAQSSMRPEVDKSRRSPNRCDALLIGPEYTMMYQGPASVRAKGGDYHPLLGWAATYLWPRRVNRCGSPSMKEKNYFP</sequence>
<evidence type="ECO:0000313" key="3">
    <source>
        <dbReference type="Proteomes" id="UP001153269"/>
    </source>
</evidence>
<feature type="compositionally biased region" description="Basic and acidic residues" evidence="1">
    <location>
        <begin position="48"/>
        <end position="72"/>
    </location>
</feature>
<feature type="region of interest" description="Disordered" evidence="1">
    <location>
        <begin position="93"/>
        <end position="131"/>
    </location>
</feature>
<feature type="region of interest" description="Disordered" evidence="1">
    <location>
        <begin position="24"/>
        <end position="72"/>
    </location>
</feature>
<comment type="caution">
    <text evidence="2">The sequence shown here is derived from an EMBL/GenBank/DDBJ whole genome shotgun (WGS) entry which is preliminary data.</text>
</comment>
<accession>A0A9N7VAM2</accession>
<protein>
    <submittedName>
        <fullName evidence="2">Uncharacterized protein</fullName>
    </submittedName>
</protein>
<evidence type="ECO:0000256" key="1">
    <source>
        <dbReference type="SAM" id="MobiDB-lite"/>
    </source>
</evidence>
<proteinExistence type="predicted"/>
<gene>
    <name evidence="2" type="ORF">PLEPLA_LOCUS36741</name>
</gene>
<dbReference type="Proteomes" id="UP001153269">
    <property type="component" value="Unassembled WGS sequence"/>
</dbReference>
<keyword evidence="3" id="KW-1185">Reference proteome</keyword>
<organism evidence="2 3">
    <name type="scientific">Pleuronectes platessa</name>
    <name type="common">European plaice</name>
    <dbReference type="NCBI Taxonomy" id="8262"/>
    <lineage>
        <taxon>Eukaryota</taxon>
        <taxon>Metazoa</taxon>
        <taxon>Chordata</taxon>
        <taxon>Craniata</taxon>
        <taxon>Vertebrata</taxon>
        <taxon>Euteleostomi</taxon>
        <taxon>Actinopterygii</taxon>
        <taxon>Neopterygii</taxon>
        <taxon>Teleostei</taxon>
        <taxon>Neoteleostei</taxon>
        <taxon>Acanthomorphata</taxon>
        <taxon>Carangaria</taxon>
        <taxon>Pleuronectiformes</taxon>
        <taxon>Pleuronectoidei</taxon>
        <taxon>Pleuronectidae</taxon>
        <taxon>Pleuronectes</taxon>
    </lineage>
</organism>